<reference evidence="13" key="1">
    <citation type="thesis" date="2020" institute="ProQuest LLC" country="789 East Eisenhower Parkway, Ann Arbor, MI, USA">
        <title>Comparative Genomics and Chromosome Evolution.</title>
        <authorList>
            <person name="Mudd A.B."/>
        </authorList>
    </citation>
    <scope>NUCLEOTIDE SEQUENCE</scope>
    <source>
        <strain evidence="13">1538</strain>
        <tissue evidence="13">Blood</tissue>
    </source>
</reference>
<feature type="transmembrane region" description="Helical" evidence="11">
    <location>
        <begin position="67"/>
        <end position="88"/>
    </location>
</feature>
<dbReference type="PANTHER" id="PTHR26450">
    <property type="entry name" value="OLFACTORY RECEPTOR 56B1-RELATED"/>
    <property type="match status" value="1"/>
</dbReference>
<evidence type="ECO:0000313" key="14">
    <source>
        <dbReference type="Proteomes" id="UP001181693"/>
    </source>
</evidence>
<dbReference type="Gene3D" id="1.20.1070.10">
    <property type="entry name" value="Rhodopsin 7-helix transmembrane proteins"/>
    <property type="match status" value="1"/>
</dbReference>
<dbReference type="Proteomes" id="UP001181693">
    <property type="component" value="Unassembled WGS sequence"/>
</dbReference>
<dbReference type="GO" id="GO:0004984">
    <property type="term" value="F:olfactory receptor activity"/>
    <property type="evidence" value="ECO:0007669"/>
    <property type="project" value="InterPro"/>
</dbReference>
<proteinExistence type="predicted"/>
<evidence type="ECO:0000256" key="11">
    <source>
        <dbReference type="SAM" id="Phobius"/>
    </source>
</evidence>
<dbReference type="InterPro" id="IPR000725">
    <property type="entry name" value="Olfact_rcpt"/>
</dbReference>
<evidence type="ECO:0000256" key="9">
    <source>
        <dbReference type="ARBA" id="ARBA00023170"/>
    </source>
</evidence>
<dbReference type="FunFam" id="1.20.1070.10:FF:000013">
    <property type="entry name" value="Olfactory receptor"/>
    <property type="match status" value="1"/>
</dbReference>
<accession>A0AAV3B2C3</accession>
<dbReference type="InterPro" id="IPR017452">
    <property type="entry name" value="GPCR_Rhodpsn_7TM"/>
</dbReference>
<organism evidence="13 14">
    <name type="scientific">Pyxicephalus adspersus</name>
    <name type="common">African bullfrog</name>
    <dbReference type="NCBI Taxonomy" id="30357"/>
    <lineage>
        <taxon>Eukaryota</taxon>
        <taxon>Metazoa</taxon>
        <taxon>Chordata</taxon>
        <taxon>Craniata</taxon>
        <taxon>Vertebrata</taxon>
        <taxon>Euteleostomi</taxon>
        <taxon>Amphibia</taxon>
        <taxon>Batrachia</taxon>
        <taxon>Anura</taxon>
        <taxon>Neobatrachia</taxon>
        <taxon>Ranoidea</taxon>
        <taxon>Pyxicephalidae</taxon>
        <taxon>Pyxicephalinae</taxon>
        <taxon>Pyxicephalus</taxon>
    </lineage>
</organism>
<evidence type="ECO:0000313" key="13">
    <source>
        <dbReference type="EMBL" id="DBA32208.1"/>
    </source>
</evidence>
<keyword evidence="8 11" id="KW-0472">Membrane</keyword>
<keyword evidence="9" id="KW-0675">Receptor</keyword>
<keyword evidence="5" id="KW-0552">Olfaction</keyword>
<feature type="transmembrane region" description="Helical" evidence="11">
    <location>
        <begin position="147"/>
        <end position="169"/>
    </location>
</feature>
<keyword evidence="4 11" id="KW-0812">Transmembrane</keyword>
<dbReference type="GO" id="GO:0004930">
    <property type="term" value="F:G protein-coupled receptor activity"/>
    <property type="evidence" value="ECO:0007669"/>
    <property type="project" value="UniProtKB-KW"/>
</dbReference>
<evidence type="ECO:0000256" key="5">
    <source>
        <dbReference type="ARBA" id="ARBA00022725"/>
    </source>
</evidence>
<feature type="domain" description="G-protein coupled receptors family 1 profile" evidence="12">
    <location>
        <begin position="49"/>
        <end position="299"/>
    </location>
</feature>
<evidence type="ECO:0000256" key="2">
    <source>
        <dbReference type="ARBA" id="ARBA00022475"/>
    </source>
</evidence>
<dbReference type="SUPFAM" id="SSF81321">
    <property type="entry name" value="Family A G protein-coupled receptor-like"/>
    <property type="match status" value="1"/>
</dbReference>
<evidence type="ECO:0000256" key="4">
    <source>
        <dbReference type="ARBA" id="ARBA00022692"/>
    </source>
</evidence>
<sequence>MENGNLQRLSQNISNSHSEFILLPFPGVSNHRQILIIPFFLVYSVLVVLNFIISYTVWWEKTLHTPMYILIALLLLLNIIGTTAVMPLMIQSLLGQNKVSLSGCLSQMFFVYSATMFKSVVFLLMAFDRYIAICRPLRYHNIINQNSLFQMWMIGLARNCLLVSVVVFLASRVQYCRSNIILNFVCEYGALLSLACGEVFKIQMVGVMVRLGVTLSDVTVLLVCYVKVLRTALKIAAGSARGKALNTCGNHLFVALTVYTCGILSSILYKVEEFISYDFQNLSSVIYFLFPAMANPVIYGLRITEIKDCLMKPWKKNFL</sequence>
<feature type="transmembrane region" description="Helical" evidence="11">
    <location>
        <begin position="208"/>
        <end position="229"/>
    </location>
</feature>
<evidence type="ECO:0000256" key="6">
    <source>
        <dbReference type="ARBA" id="ARBA00022989"/>
    </source>
</evidence>
<name>A0AAV3B2C3_PYXAD</name>
<evidence type="ECO:0000256" key="10">
    <source>
        <dbReference type="ARBA" id="ARBA00023224"/>
    </source>
</evidence>
<feature type="transmembrane region" description="Helical" evidence="11">
    <location>
        <begin position="281"/>
        <end position="301"/>
    </location>
</feature>
<comment type="subcellular location">
    <subcellularLocation>
        <location evidence="1">Cell membrane</location>
        <topology evidence="1">Multi-pass membrane protein</topology>
    </subcellularLocation>
</comment>
<keyword evidence="10" id="KW-0807">Transducer</keyword>
<dbReference type="PRINTS" id="PR00245">
    <property type="entry name" value="OLFACTORYR"/>
</dbReference>
<comment type="caution">
    <text evidence="13">The sequence shown here is derived from an EMBL/GenBank/DDBJ whole genome shotgun (WGS) entry which is preliminary data.</text>
</comment>
<dbReference type="EMBL" id="DYDO01000001">
    <property type="protein sequence ID" value="DBA32208.1"/>
    <property type="molecule type" value="Genomic_DNA"/>
</dbReference>
<keyword evidence="3" id="KW-0716">Sensory transduction</keyword>
<keyword evidence="14" id="KW-1185">Reference proteome</keyword>
<feature type="transmembrane region" description="Helical" evidence="11">
    <location>
        <begin position="250"/>
        <end position="269"/>
    </location>
</feature>
<evidence type="ECO:0000256" key="3">
    <source>
        <dbReference type="ARBA" id="ARBA00022606"/>
    </source>
</evidence>
<dbReference type="GO" id="GO:0005886">
    <property type="term" value="C:plasma membrane"/>
    <property type="evidence" value="ECO:0007669"/>
    <property type="project" value="UniProtKB-SubCell"/>
</dbReference>
<keyword evidence="6 11" id="KW-1133">Transmembrane helix</keyword>
<evidence type="ECO:0000259" key="12">
    <source>
        <dbReference type="PROSITE" id="PS50262"/>
    </source>
</evidence>
<keyword evidence="2" id="KW-1003">Cell membrane</keyword>
<keyword evidence="7" id="KW-0297">G-protein coupled receptor</keyword>
<feature type="transmembrane region" description="Helical" evidence="11">
    <location>
        <begin position="34"/>
        <end position="55"/>
    </location>
</feature>
<dbReference type="InterPro" id="IPR050402">
    <property type="entry name" value="OR51/52/56-like"/>
</dbReference>
<gene>
    <name evidence="13" type="ORF">GDO54_000017</name>
</gene>
<evidence type="ECO:0000256" key="7">
    <source>
        <dbReference type="ARBA" id="ARBA00023040"/>
    </source>
</evidence>
<feature type="transmembrane region" description="Helical" evidence="11">
    <location>
        <begin position="109"/>
        <end position="127"/>
    </location>
</feature>
<dbReference type="Pfam" id="PF13853">
    <property type="entry name" value="7tm_4"/>
    <property type="match status" value="1"/>
</dbReference>
<dbReference type="AlphaFoldDB" id="A0AAV3B2C3"/>
<evidence type="ECO:0000256" key="1">
    <source>
        <dbReference type="ARBA" id="ARBA00004651"/>
    </source>
</evidence>
<evidence type="ECO:0000256" key="8">
    <source>
        <dbReference type="ARBA" id="ARBA00023136"/>
    </source>
</evidence>
<protein>
    <recommendedName>
        <fullName evidence="12">G-protein coupled receptors family 1 profile domain-containing protein</fullName>
    </recommendedName>
</protein>
<dbReference type="PANTHER" id="PTHR26450:SF440">
    <property type="entry name" value="OLFACTORY RECEPTOR"/>
    <property type="match status" value="1"/>
</dbReference>
<dbReference type="PROSITE" id="PS50262">
    <property type="entry name" value="G_PROTEIN_RECEP_F1_2"/>
    <property type="match status" value="1"/>
</dbReference>